<dbReference type="KEGG" id="lua:D4A81_09825"/>
<sequence length="420" mass="46507">MARYTDLSLVYEGREASNIGTVESFTYVDEAENNADNISITIDNVDKRWANGWTPKLNDKIAAKIAWTDENNKKNKIDCGSFAVDDFSISSSPLICQINATIKPIKNEFSITPKSKIWKDVSVKQIATEITNASNLNLVYDSEVEDKIKELEQSNQTDSAFLKSLCEKYGLSLKVYDTKAVIYDVAKYEDKNTIAKISPIQCTQWSYNNSILGTYTGAVFSYTNSKDNKTISVTVGKSDRLLYINESADDEADAMKKAIAKVNASNRDLITISLELVEPMVVVATNCVDLFGFGGEIDGKYFITRVTHTISGNGYGQSLSLRKVVSRIGVGGEEDGQKENTSTENNSAADGMEYTVKKGDNLWNLAKKYLGKGVKMREIYEANKDVIEKEAKRHGKKDSDSGHWILEGTKLNIPGGKKDS</sequence>
<gene>
    <name evidence="2" type="ORF">D4A81_09825</name>
</gene>
<feature type="region of interest" description="Disordered" evidence="1">
    <location>
        <begin position="391"/>
        <end position="420"/>
    </location>
</feature>
<dbReference type="AlphaFoldDB" id="A0A385Q3K1"/>
<feature type="compositionally biased region" description="Basic and acidic residues" evidence="1">
    <location>
        <begin position="391"/>
        <end position="401"/>
    </location>
</feature>
<organism evidence="2 3">
    <name type="scientific">Lachnoanaerobaculum umeaense</name>
    <dbReference type="NCBI Taxonomy" id="617123"/>
    <lineage>
        <taxon>Bacteria</taxon>
        <taxon>Bacillati</taxon>
        <taxon>Bacillota</taxon>
        <taxon>Clostridia</taxon>
        <taxon>Lachnospirales</taxon>
        <taxon>Lachnospiraceae</taxon>
        <taxon>Lachnoanaerobaculum</taxon>
    </lineage>
</organism>
<evidence type="ECO:0000313" key="2">
    <source>
        <dbReference type="EMBL" id="AYB00208.1"/>
    </source>
</evidence>
<dbReference type="Gene3D" id="3.10.350.10">
    <property type="entry name" value="LysM domain"/>
    <property type="match status" value="1"/>
</dbReference>
<keyword evidence="3" id="KW-1185">Reference proteome</keyword>
<dbReference type="Pfam" id="PF01476">
    <property type="entry name" value="LysM"/>
    <property type="match status" value="1"/>
</dbReference>
<dbReference type="InterPro" id="IPR036779">
    <property type="entry name" value="LysM_dom_sf"/>
</dbReference>
<dbReference type="SMART" id="SM00257">
    <property type="entry name" value="LysM"/>
    <property type="match status" value="1"/>
</dbReference>
<dbReference type="InterPro" id="IPR052196">
    <property type="entry name" value="Bact_Kbp"/>
</dbReference>
<dbReference type="PANTHER" id="PTHR34700:SF4">
    <property type="entry name" value="PHAGE-LIKE ELEMENT PBSX PROTEIN XKDP"/>
    <property type="match status" value="1"/>
</dbReference>
<dbReference type="EMBL" id="CP032364">
    <property type="protein sequence ID" value="AYB00208.1"/>
    <property type="molecule type" value="Genomic_DNA"/>
</dbReference>
<name>A0A385Q3K1_9FIRM</name>
<dbReference type="SUPFAM" id="SSF54106">
    <property type="entry name" value="LysM domain"/>
    <property type="match status" value="1"/>
</dbReference>
<proteinExistence type="predicted"/>
<evidence type="ECO:0000256" key="1">
    <source>
        <dbReference type="SAM" id="MobiDB-lite"/>
    </source>
</evidence>
<evidence type="ECO:0000313" key="3">
    <source>
        <dbReference type="Proteomes" id="UP000265562"/>
    </source>
</evidence>
<protein>
    <submittedName>
        <fullName evidence="2">LysM peptidoglycan-binding domain-containing protein</fullName>
    </submittedName>
</protein>
<dbReference type="OrthoDB" id="9815473at2"/>
<dbReference type="PROSITE" id="PS51782">
    <property type="entry name" value="LYSM"/>
    <property type="match status" value="1"/>
</dbReference>
<dbReference type="CDD" id="cd00118">
    <property type="entry name" value="LysM"/>
    <property type="match status" value="1"/>
</dbReference>
<dbReference type="RefSeq" id="WP_111524803.1">
    <property type="nucleotide sequence ID" value="NZ_CP032364.1"/>
</dbReference>
<dbReference type="SUPFAM" id="SSF69279">
    <property type="entry name" value="Phage tail proteins"/>
    <property type="match status" value="1"/>
</dbReference>
<dbReference type="Proteomes" id="UP000265562">
    <property type="component" value="Chromosome"/>
</dbReference>
<reference evidence="2 3" key="1">
    <citation type="submission" date="2018-09" db="EMBL/GenBank/DDBJ databases">
        <title>Genome sequencing of Lachnoanaerobaculum umeaense DSM 23576.</title>
        <authorList>
            <person name="Kook J.-K."/>
            <person name="Park S.-N."/>
            <person name="Lim Y.K."/>
        </authorList>
    </citation>
    <scope>NUCLEOTIDE SEQUENCE [LARGE SCALE GENOMIC DNA]</scope>
    <source>
        <strain evidence="3">DSM 23576 \ CCUG 58757</strain>
    </source>
</reference>
<accession>A0A385Q3K1</accession>
<dbReference type="PANTHER" id="PTHR34700">
    <property type="entry name" value="POTASSIUM BINDING PROTEIN KBP"/>
    <property type="match status" value="1"/>
</dbReference>
<dbReference type="InterPro" id="IPR018392">
    <property type="entry name" value="LysM"/>
</dbReference>